<comment type="caution">
    <text evidence="2">The sequence shown here is derived from an EMBL/GenBank/DDBJ whole genome shotgun (WGS) entry which is preliminary data.</text>
</comment>
<keyword evidence="3" id="KW-1185">Reference proteome</keyword>
<dbReference type="EMBL" id="VSRR010023489">
    <property type="protein sequence ID" value="MPC65534.1"/>
    <property type="molecule type" value="Genomic_DNA"/>
</dbReference>
<organism evidence="2 3">
    <name type="scientific">Portunus trituberculatus</name>
    <name type="common">Swimming crab</name>
    <name type="synonym">Neptunus trituberculatus</name>
    <dbReference type="NCBI Taxonomy" id="210409"/>
    <lineage>
        <taxon>Eukaryota</taxon>
        <taxon>Metazoa</taxon>
        <taxon>Ecdysozoa</taxon>
        <taxon>Arthropoda</taxon>
        <taxon>Crustacea</taxon>
        <taxon>Multicrustacea</taxon>
        <taxon>Malacostraca</taxon>
        <taxon>Eumalacostraca</taxon>
        <taxon>Eucarida</taxon>
        <taxon>Decapoda</taxon>
        <taxon>Pleocyemata</taxon>
        <taxon>Brachyura</taxon>
        <taxon>Eubrachyura</taxon>
        <taxon>Portunoidea</taxon>
        <taxon>Portunidae</taxon>
        <taxon>Portuninae</taxon>
        <taxon>Portunus</taxon>
    </lineage>
</organism>
<name>A0A5B7H9P5_PORTR</name>
<feature type="region of interest" description="Disordered" evidence="1">
    <location>
        <begin position="13"/>
        <end position="79"/>
    </location>
</feature>
<protein>
    <submittedName>
        <fullName evidence="2">Uncharacterized protein</fullName>
    </submittedName>
</protein>
<dbReference type="Proteomes" id="UP000324222">
    <property type="component" value="Unassembled WGS sequence"/>
</dbReference>
<reference evidence="2 3" key="1">
    <citation type="submission" date="2019-05" db="EMBL/GenBank/DDBJ databases">
        <title>Another draft genome of Portunus trituberculatus and its Hox gene families provides insights of decapod evolution.</title>
        <authorList>
            <person name="Jeong J.-H."/>
            <person name="Song I."/>
            <person name="Kim S."/>
            <person name="Choi T."/>
            <person name="Kim D."/>
            <person name="Ryu S."/>
            <person name="Kim W."/>
        </authorList>
    </citation>
    <scope>NUCLEOTIDE SEQUENCE [LARGE SCALE GENOMIC DNA]</scope>
    <source>
        <tissue evidence="2">Muscle</tissue>
    </source>
</reference>
<evidence type="ECO:0000256" key="1">
    <source>
        <dbReference type="SAM" id="MobiDB-lite"/>
    </source>
</evidence>
<proteinExistence type="predicted"/>
<gene>
    <name evidence="2" type="ORF">E2C01_059671</name>
</gene>
<accession>A0A5B7H9P5</accession>
<feature type="compositionally biased region" description="Pro residues" evidence="1">
    <location>
        <begin position="42"/>
        <end position="63"/>
    </location>
</feature>
<evidence type="ECO:0000313" key="2">
    <source>
        <dbReference type="EMBL" id="MPC65534.1"/>
    </source>
</evidence>
<evidence type="ECO:0000313" key="3">
    <source>
        <dbReference type="Proteomes" id="UP000324222"/>
    </source>
</evidence>
<sequence length="79" mass="7904">MDWKFCRAAMSLAGLSPPAPPWASGPGAAMLPNRGWGATVNPPNPPIPPAPGHPPPTSGPEPPSEAATFPSAGRGASQN</sequence>
<dbReference type="AlphaFoldDB" id="A0A5B7H9P5"/>